<evidence type="ECO:0000256" key="1">
    <source>
        <dbReference type="ARBA" id="ARBA00022729"/>
    </source>
</evidence>
<dbReference type="EMBL" id="BKAJ01000062">
    <property type="protein sequence ID" value="GEP56338.1"/>
    <property type="molecule type" value="Genomic_DNA"/>
</dbReference>
<proteinExistence type="predicted"/>
<keyword evidence="4" id="KW-1185">Reference proteome</keyword>
<protein>
    <submittedName>
        <fullName evidence="3">Putative 2-aminoethylphosphonate ABC transporter substrate-binding protein</fullName>
    </submittedName>
</protein>
<feature type="chain" id="PRO_5021944820" evidence="2">
    <location>
        <begin position="30"/>
        <end position="348"/>
    </location>
</feature>
<feature type="signal peptide" evidence="2">
    <location>
        <begin position="1"/>
        <end position="29"/>
    </location>
</feature>
<sequence>MTIFATMRRAAVLGGVALAAIAISGAAFAQKTKLTVYTAIENEQLDPFKKAFEADNPTIEIAWVRDSTGVMTAKLIAEKDNPRADVIWGLAASSVGLMAGMGMIEPYTPANAAALKPIFKSGKSPETWVGMDAFLAVVCFNTAEAKKGNKPTPTSWADLIKPEYKDSIVMPNPASSGTGYLTIAGWLTIMGEEAGWKFMDALHQNVSQYLHSGSAPCVQAAKGERLIGIGFDMRGATEKTKGAPIDLIVPKEGLGWEMEATAIVKGTKNLDAAKKLADWASSPKANELYGKYYAIVANPTVKSMPPNYPADGEKLMAKVDVDWMAKNRERILAEWTKRYDGKSAPKAK</sequence>
<evidence type="ECO:0000313" key="4">
    <source>
        <dbReference type="Proteomes" id="UP000321058"/>
    </source>
</evidence>
<dbReference type="RefSeq" id="WP_246158514.1">
    <property type="nucleotide sequence ID" value="NZ_BKAJ01000062.1"/>
</dbReference>
<reference evidence="3 4" key="1">
    <citation type="submission" date="2019-07" db="EMBL/GenBank/DDBJ databases">
        <title>Whole genome shotgun sequence of Reyranella soli NBRC 108950.</title>
        <authorList>
            <person name="Hosoyama A."/>
            <person name="Uohara A."/>
            <person name="Ohji S."/>
            <person name="Ichikawa N."/>
        </authorList>
    </citation>
    <scope>NUCLEOTIDE SEQUENCE [LARGE SCALE GENOMIC DNA]</scope>
    <source>
        <strain evidence="3 4">NBRC 108950</strain>
    </source>
</reference>
<dbReference type="Pfam" id="PF13343">
    <property type="entry name" value="SBP_bac_6"/>
    <property type="match status" value="1"/>
</dbReference>
<organism evidence="3 4">
    <name type="scientific">Reyranella soli</name>
    <dbReference type="NCBI Taxonomy" id="1230389"/>
    <lineage>
        <taxon>Bacteria</taxon>
        <taxon>Pseudomonadati</taxon>
        <taxon>Pseudomonadota</taxon>
        <taxon>Alphaproteobacteria</taxon>
        <taxon>Hyphomicrobiales</taxon>
        <taxon>Reyranellaceae</taxon>
        <taxon>Reyranella</taxon>
    </lineage>
</organism>
<dbReference type="GO" id="GO:0030975">
    <property type="term" value="F:thiamine binding"/>
    <property type="evidence" value="ECO:0007669"/>
    <property type="project" value="TreeGrafter"/>
</dbReference>
<dbReference type="PANTHER" id="PTHR30006:SF2">
    <property type="entry name" value="ABC TRANSPORTER SUBSTRATE-BINDING PROTEIN"/>
    <property type="match status" value="1"/>
</dbReference>
<evidence type="ECO:0000256" key="2">
    <source>
        <dbReference type="SAM" id="SignalP"/>
    </source>
</evidence>
<dbReference type="CDD" id="cd13544">
    <property type="entry name" value="PBP2_Fbp_like_1"/>
    <property type="match status" value="1"/>
</dbReference>
<dbReference type="AlphaFoldDB" id="A0A512NBL6"/>
<dbReference type="GO" id="GO:0030976">
    <property type="term" value="F:thiamine pyrophosphate binding"/>
    <property type="evidence" value="ECO:0007669"/>
    <property type="project" value="TreeGrafter"/>
</dbReference>
<dbReference type="InterPro" id="IPR026045">
    <property type="entry name" value="Ferric-bd"/>
</dbReference>
<keyword evidence="1 2" id="KW-0732">Signal</keyword>
<dbReference type="Gene3D" id="3.40.190.10">
    <property type="entry name" value="Periplasmic binding protein-like II"/>
    <property type="match status" value="2"/>
</dbReference>
<evidence type="ECO:0000313" key="3">
    <source>
        <dbReference type="EMBL" id="GEP56338.1"/>
    </source>
</evidence>
<name>A0A512NBL6_9HYPH</name>
<dbReference type="PIRSF" id="PIRSF002825">
    <property type="entry name" value="CfbpA"/>
    <property type="match status" value="1"/>
</dbReference>
<dbReference type="NCBIfam" id="TIGR03261">
    <property type="entry name" value="phnS2"/>
    <property type="match status" value="1"/>
</dbReference>
<accession>A0A512NBL6</accession>
<comment type="caution">
    <text evidence="3">The sequence shown here is derived from an EMBL/GenBank/DDBJ whole genome shotgun (WGS) entry which is preliminary data.</text>
</comment>
<dbReference type="InterPro" id="IPR017663">
    <property type="entry name" value="ABC_2-AEP-bd"/>
</dbReference>
<dbReference type="PANTHER" id="PTHR30006">
    <property type="entry name" value="THIAMINE-BINDING PERIPLASMIC PROTEIN-RELATED"/>
    <property type="match status" value="1"/>
</dbReference>
<gene>
    <name evidence="3" type="ORF">RSO01_35040</name>
</gene>
<dbReference type="SUPFAM" id="SSF53850">
    <property type="entry name" value="Periplasmic binding protein-like II"/>
    <property type="match status" value="1"/>
</dbReference>
<dbReference type="GO" id="GO:0015888">
    <property type="term" value="P:thiamine transport"/>
    <property type="evidence" value="ECO:0007669"/>
    <property type="project" value="TreeGrafter"/>
</dbReference>
<dbReference type="Proteomes" id="UP000321058">
    <property type="component" value="Unassembled WGS sequence"/>
</dbReference>
<dbReference type="GO" id="GO:0030288">
    <property type="term" value="C:outer membrane-bounded periplasmic space"/>
    <property type="evidence" value="ECO:0007669"/>
    <property type="project" value="TreeGrafter"/>
</dbReference>